<name>A0ABD0KA01_9CAEN</name>
<evidence type="ECO:0000256" key="2">
    <source>
        <dbReference type="SAM" id="Phobius"/>
    </source>
</evidence>
<reference evidence="3 4" key="1">
    <citation type="journal article" date="2023" name="Sci. Data">
        <title>Genome assembly of the Korean intertidal mud-creeper Batillaria attramentaria.</title>
        <authorList>
            <person name="Patra A.K."/>
            <person name="Ho P.T."/>
            <person name="Jun S."/>
            <person name="Lee S.J."/>
            <person name="Kim Y."/>
            <person name="Won Y.J."/>
        </authorList>
    </citation>
    <scope>NUCLEOTIDE SEQUENCE [LARGE SCALE GENOMIC DNA]</scope>
    <source>
        <strain evidence="3">Wonlab-2016</strain>
    </source>
</reference>
<protein>
    <submittedName>
        <fullName evidence="3">Uncharacterized protein</fullName>
    </submittedName>
</protein>
<dbReference type="Proteomes" id="UP001519460">
    <property type="component" value="Unassembled WGS sequence"/>
</dbReference>
<dbReference type="AlphaFoldDB" id="A0ABD0KA01"/>
<keyword evidence="2" id="KW-0812">Transmembrane</keyword>
<feature type="non-terminal residue" evidence="3">
    <location>
        <position position="202"/>
    </location>
</feature>
<evidence type="ECO:0000256" key="1">
    <source>
        <dbReference type="SAM" id="MobiDB-lite"/>
    </source>
</evidence>
<keyword evidence="4" id="KW-1185">Reference proteome</keyword>
<feature type="transmembrane region" description="Helical" evidence="2">
    <location>
        <begin position="126"/>
        <end position="147"/>
    </location>
</feature>
<sequence>MVPDISTPTNRAPIGSQQQIPTSHLTHPTHGHLVSMSPPSDYLITSPCITQSYRYWRDKMAAWPQVLIKATSDQETDVITSHRHTLAASSVLVSSVISSGVQRHQFWCPAAQSGRLPCQSRDTCCLSSSLVCPIIAVIIVTVIKWAAVQQRYRASHRLLHAARYTTSALNLIIAGMCLVTYPDKTCARDSGRVHHVQIAGGT</sequence>
<organism evidence="3 4">
    <name type="scientific">Batillaria attramentaria</name>
    <dbReference type="NCBI Taxonomy" id="370345"/>
    <lineage>
        <taxon>Eukaryota</taxon>
        <taxon>Metazoa</taxon>
        <taxon>Spiralia</taxon>
        <taxon>Lophotrochozoa</taxon>
        <taxon>Mollusca</taxon>
        <taxon>Gastropoda</taxon>
        <taxon>Caenogastropoda</taxon>
        <taxon>Sorbeoconcha</taxon>
        <taxon>Cerithioidea</taxon>
        <taxon>Batillariidae</taxon>
        <taxon>Batillaria</taxon>
    </lineage>
</organism>
<evidence type="ECO:0000313" key="3">
    <source>
        <dbReference type="EMBL" id="KAK7483915.1"/>
    </source>
</evidence>
<evidence type="ECO:0000313" key="4">
    <source>
        <dbReference type="Proteomes" id="UP001519460"/>
    </source>
</evidence>
<accession>A0ABD0KA01</accession>
<dbReference type="EMBL" id="JACVVK020000218">
    <property type="protein sequence ID" value="KAK7483915.1"/>
    <property type="molecule type" value="Genomic_DNA"/>
</dbReference>
<proteinExistence type="predicted"/>
<keyword evidence="2" id="KW-0472">Membrane</keyword>
<comment type="caution">
    <text evidence="3">The sequence shown here is derived from an EMBL/GenBank/DDBJ whole genome shotgun (WGS) entry which is preliminary data.</text>
</comment>
<feature type="region of interest" description="Disordered" evidence="1">
    <location>
        <begin position="1"/>
        <end position="31"/>
    </location>
</feature>
<feature type="compositionally biased region" description="Polar residues" evidence="1">
    <location>
        <begin position="1"/>
        <end position="26"/>
    </location>
</feature>
<gene>
    <name evidence="3" type="ORF">BaRGS_00024799</name>
</gene>
<keyword evidence="2" id="KW-1133">Transmembrane helix</keyword>